<sequence length="106" mass="12479">MKEDPQDKLDKFQLSLYLMPLFGPIWSLVNLNYKSNLEQKEKKTARLSLRWGLIWLIVYGSLWMGGNITSDIWAVRLLYLNGVVTTIYFLMCFILISSVWTQKSKR</sequence>
<dbReference type="RefSeq" id="WP_155083448.1">
    <property type="nucleotide sequence ID" value="NZ_WMIA01000006.1"/>
</dbReference>
<reference evidence="2 3" key="1">
    <citation type="submission" date="2019-11" db="EMBL/GenBank/DDBJ databases">
        <title>Isolation of a new High Light Tolerant Cyanobacteria.</title>
        <authorList>
            <person name="Dobson Z."/>
            <person name="Vaughn N."/>
            <person name="Vaughn M."/>
            <person name="Fromme P."/>
            <person name="Mazor Y."/>
        </authorList>
    </citation>
    <scope>NUCLEOTIDE SEQUENCE [LARGE SCALE GENOMIC DNA]</scope>
    <source>
        <strain evidence="2 3">0216</strain>
    </source>
</reference>
<dbReference type="EMBL" id="WMIA01000006">
    <property type="protein sequence ID" value="MTF38562.1"/>
    <property type="molecule type" value="Genomic_DNA"/>
</dbReference>
<evidence type="ECO:0000313" key="3">
    <source>
        <dbReference type="Proteomes" id="UP000437131"/>
    </source>
</evidence>
<gene>
    <name evidence="2" type="ORF">GGC33_06455</name>
</gene>
<proteinExistence type="predicted"/>
<keyword evidence="1" id="KW-0812">Transmembrane</keyword>
<dbReference type="AlphaFoldDB" id="A0A844GU29"/>
<evidence type="ECO:0000313" key="2">
    <source>
        <dbReference type="EMBL" id="MTF38562.1"/>
    </source>
</evidence>
<name>A0A844GU29_9CHRO</name>
<feature type="transmembrane region" description="Helical" evidence="1">
    <location>
        <begin position="49"/>
        <end position="66"/>
    </location>
</feature>
<accession>A0A844GU29</accession>
<protein>
    <submittedName>
        <fullName evidence="2">Uncharacterized protein</fullName>
    </submittedName>
</protein>
<feature type="transmembrane region" description="Helical" evidence="1">
    <location>
        <begin position="78"/>
        <end position="100"/>
    </location>
</feature>
<organism evidence="2 3">
    <name type="scientific">Cyanobacterium aponinum 0216</name>
    <dbReference type="NCBI Taxonomy" id="2676140"/>
    <lineage>
        <taxon>Bacteria</taxon>
        <taxon>Bacillati</taxon>
        <taxon>Cyanobacteriota</taxon>
        <taxon>Cyanophyceae</taxon>
        <taxon>Oscillatoriophycideae</taxon>
        <taxon>Chroococcales</taxon>
        <taxon>Geminocystaceae</taxon>
        <taxon>Cyanobacterium</taxon>
    </lineage>
</organism>
<evidence type="ECO:0000256" key="1">
    <source>
        <dbReference type="SAM" id="Phobius"/>
    </source>
</evidence>
<dbReference type="Proteomes" id="UP000437131">
    <property type="component" value="Unassembled WGS sequence"/>
</dbReference>
<keyword evidence="1" id="KW-0472">Membrane</keyword>
<keyword evidence="1" id="KW-1133">Transmembrane helix</keyword>
<comment type="caution">
    <text evidence="2">The sequence shown here is derived from an EMBL/GenBank/DDBJ whole genome shotgun (WGS) entry which is preliminary data.</text>
</comment>
<feature type="transmembrane region" description="Helical" evidence="1">
    <location>
        <begin position="12"/>
        <end position="29"/>
    </location>
</feature>